<evidence type="ECO:0000313" key="3">
    <source>
        <dbReference type="EMBL" id="MFC5541179.1"/>
    </source>
</evidence>
<evidence type="ECO:0000256" key="2">
    <source>
        <dbReference type="SAM" id="Phobius"/>
    </source>
</evidence>
<reference evidence="4" key="1">
    <citation type="journal article" date="2019" name="Int. J. Syst. Evol. Microbiol.">
        <title>The Global Catalogue of Microorganisms (GCM) 10K type strain sequencing project: providing services to taxonomists for standard genome sequencing and annotation.</title>
        <authorList>
            <consortium name="The Broad Institute Genomics Platform"/>
            <consortium name="The Broad Institute Genome Sequencing Center for Infectious Disease"/>
            <person name="Wu L."/>
            <person name="Ma J."/>
        </authorList>
    </citation>
    <scope>NUCLEOTIDE SEQUENCE [LARGE SCALE GENOMIC DNA]</scope>
    <source>
        <strain evidence="4">CCUG 56331</strain>
    </source>
</reference>
<gene>
    <name evidence="3" type="ORF">ACFPOH_05220</name>
</gene>
<keyword evidence="2" id="KW-0812">Transmembrane</keyword>
<feature type="compositionally biased region" description="Polar residues" evidence="1">
    <location>
        <begin position="79"/>
        <end position="109"/>
    </location>
</feature>
<dbReference type="EMBL" id="JBHSNQ010000048">
    <property type="protein sequence ID" value="MFC5541179.1"/>
    <property type="molecule type" value="Genomic_DNA"/>
</dbReference>
<name>A0ABW0RAD1_9BACL</name>
<feature type="region of interest" description="Disordered" evidence="1">
    <location>
        <begin position="67"/>
        <end position="109"/>
    </location>
</feature>
<sequence length="226" mass="25654">MKRVWKYILLVFVLLVVSIGGYGIYIFKFKEYDVADPEVEEIIEDPYVITLPDGTEIVVDKEGNIIEERKDEPAEENSDGAQNEDTQSEDPTPSENDPNQVTGDSEQQRLTVSEIKEKYIPSLKELENQANSNLDALIQKAYDEYSAKRANGESIDIGYFYNKYMGAANGLEARTDAAFNALMTIIENELEENGYSKAHAQSLRDDYNAAKEERRSNLLKKAKEYL</sequence>
<keyword evidence="2" id="KW-0472">Membrane</keyword>
<evidence type="ECO:0000256" key="1">
    <source>
        <dbReference type="SAM" id="MobiDB-lite"/>
    </source>
</evidence>
<protein>
    <submittedName>
        <fullName evidence="3">Uncharacterized protein</fullName>
    </submittedName>
</protein>
<evidence type="ECO:0000313" key="4">
    <source>
        <dbReference type="Proteomes" id="UP001595978"/>
    </source>
</evidence>
<dbReference type="Proteomes" id="UP001595978">
    <property type="component" value="Unassembled WGS sequence"/>
</dbReference>
<comment type="caution">
    <text evidence="3">The sequence shown here is derived from an EMBL/GenBank/DDBJ whole genome shotgun (WGS) entry which is preliminary data.</text>
</comment>
<proteinExistence type="predicted"/>
<dbReference type="RefSeq" id="WP_390308985.1">
    <property type="nucleotide sequence ID" value="NZ_JBHSNQ010000048.1"/>
</dbReference>
<accession>A0ABW0RAD1</accession>
<keyword evidence="4" id="KW-1185">Reference proteome</keyword>
<feature type="transmembrane region" description="Helical" evidence="2">
    <location>
        <begin position="7"/>
        <end position="27"/>
    </location>
</feature>
<keyword evidence="2" id="KW-1133">Transmembrane helix</keyword>
<organism evidence="3 4">
    <name type="scientific">Ureibacillus suwonensis</name>
    <dbReference type="NCBI Taxonomy" id="313007"/>
    <lineage>
        <taxon>Bacteria</taxon>
        <taxon>Bacillati</taxon>
        <taxon>Bacillota</taxon>
        <taxon>Bacilli</taxon>
        <taxon>Bacillales</taxon>
        <taxon>Caryophanaceae</taxon>
        <taxon>Ureibacillus</taxon>
    </lineage>
</organism>